<dbReference type="PANTHER" id="PTHR12968">
    <property type="entry name" value="B9 DOMAIN-CONTAINING"/>
    <property type="match status" value="1"/>
</dbReference>
<evidence type="ECO:0000256" key="1">
    <source>
        <dbReference type="ARBA" id="ARBA00004120"/>
    </source>
</evidence>
<evidence type="ECO:0000313" key="8">
    <source>
        <dbReference type="EMBL" id="CCA21395.1"/>
    </source>
</evidence>
<reference evidence="8" key="2">
    <citation type="submission" date="2011-02" db="EMBL/GenBank/DDBJ databases">
        <authorList>
            <person name="MacLean D."/>
        </authorList>
    </citation>
    <scope>NUCLEOTIDE SEQUENCE</scope>
</reference>
<dbReference type="PANTHER" id="PTHR12968:SF2">
    <property type="entry name" value="B9 DOMAIN-CONTAINING PROTEIN 2"/>
    <property type="match status" value="1"/>
</dbReference>
<comment type="subcellular location">
    <subcellularLocation>
        <location evidence="1">Cytoplasm</location>
        <location evidence="1">Cytoskeleton</location>
        <location evidence="1">Cilium basal body</location>
    </subcellularLocation>
</comment>
<evidence type="ECO:0000256" key="3">
    <source>
        <dbReference type="ARBA" id="ARBA00022794"/>
    </source>
</evidence>
<keyword evidence="5" id="KW-0966">Cell projection</keyword>
<dbReference type="AlphaFoldDB" id="F0WJE7"/>
<dbReference type="InterPro" id="IPR010796">
    <property type="entry name" value="C2_B9-type_dom"/>
</dbReference>
<dbReference type="GO" id="GO:0036038">
    <property type="term" value="C:MKS complex"/>
    <property type="evidence" value="ECO:0007669"/>
    <property type="project" value="TreeGrafter"/>
</dbReference>
<name>F0WJE7_9STRA</name>
<accession>F0WJE7</accession>
<dbReference type="HOGENOM" id="CLU_832651_0_0_1"/>
<sequence length="334" mass="37355">MTTTWRILTDADLHRVGIVDVVDGPLHEDQFVRHPTLEHENKTQSEAPSVLYTHRPIETIMGTEYPNMESSSSGVVEDTKNYMETALVHSSMPLLAEKLSDRKSQSSEETSHQGEKSIGDVSSLPIESGASIPSYKRTLLAQKIMQHAQKGSRPTKQSEVHIIGEVVSGRDFGPGCFACKWSIDHGEGWTHLEGSQLDQTQIDCLSSSQASIIWAHPIDLHFTTTTMKGWPRILLQTWRIDALSKANVVGYGFIHVPMAPGSHTLEVSMWRPMGSYKTELVAACFGHTTELDSDEILYNNAWTERSRLRTIATGKVKLRLDVILRNFDLCEMLL</sequence>
<evidence type="ECO:0000256" key="6">
    <source>
        <dbReference type="ARBA" id="ARBA00039272"/>
    </source>
</evidence>
<evidence type="ECO:0000256" key="7">
    <source>
        <dbReference type="SAM" id="MobiDB-lite"/>
    </source>
</evidence>
<protein>
    <recommendedName>
        <fullName evidence="6">B9 domain-containing protein 2</fullName>
    </recommendedName>
</protein>
<evidence type="ECO:0000256" key="2">
    <source>
        <dbReference type="ARBA" id="ARBA00022490"/>
    </source>
</evidence>
<gene>
    <name evidence="8" type="primary">AlNc14C121G6675</name>
    <name evidence="8" type="ORF">ALNC14_075380</name>
</gene>
<keyword evidence="3" id="KW-0970">Cilium biogenesis/degradation</keyword>
<proteinExistence type="predicted"/>
<reference evidence="8" key="1">
    <citation type="journal article" date="2011" name="PLoS Biol.">
        <title>Gene gain and loss during evolution of obligate parasitism in the white rust pathogen of Arabidopsis thaliana.</title>
        <authorList>
            <person name="Kemen E."/>
            <person name="Gardiner A."/>
            <person name="Schultz-Larsen T."/>
            <person name="Kemen A.C."/>
            <person name="Balmuth A.L."/>
            <person name="Robert-Seilaniantz A."/>
            <person name="Bailey K."/>
            <person name="Holub E."/>
            <person name="Studholme D.J."/>
            <person name="Maclean D."/>
            <person name="Jones J.D."/>
        </authorList>
    </citation>
    <scope>NUCLEOTIDE SEQUENCE</scope>
</reference>
<keyword evidence="2" id="KW-0963">Cytoplasm</keyword>
<dbReference type="EMBL" id="FR824166">
    <property type="protein sequence ID" value="CCA21395.1"/>
    <property type="molecule type" value="Genomic_DNA"/>
</dbReference>
<feature type="compositionally biased region" description="Basic and acidic residues" evidence="7">
    <location>
        <begin position="98"/>
        <end position="118"/>
    </location>
</feature>
<evidence type="ECO:0000256" key="4">
    <source>
        <dbReference type="ARBA" id="ARBA00023212"/>
    </source>
</evidence>
<organism evidence="8">
    <name type="scientific">Albugo laibachii Nc14</name>
    <dbReference type="NCBI Taxonomy" id="890382"/>
    <lineage>
        <taxon>Eukaryota</taxon>
        <taxon>Sar</taxon>
        <taxon>Stramenopiles</taxon>
        <taxon>Oomycota</taxon>
        <taxon>Peronosporomycetes</taxon>
        <taxon>Albuginales</taxon>
        <taxon>Albuginaceae</taxon>
        <taxon>Albugo</taxon>
    </lineage>
</organism>
<dbReference type="GO" id="GO:0060271">
    <property type="term" value="P:cilium assembly"/>
    <property type="evidence" value="ECO:0007669"/>
    <property type="project" value="TreeGrafter"/>
</dbReference>
<dbReference type="PROSITE" id="PS51381">
    <property type="entry name" value="C2_B9"/>
    <property type="match status" value="1"/>
</dbReference>
<dbReference type="Pfam" id="PF07162">
    <property type="entry name" value="B9-C2"/>
    <property type="match status" value="1"/>
</dbReference>
<keyword evidence="4" id="KW-0206">Cytoskeleton</keyword>
<evidence type="ECO:0000256" key="5">
    <source>
        <dbReference type="ARBA" id="ARBA00023273"/>
    </source>
</evidence>
<feature type="region of interest" description="Disordered" evidence="7">
    <location>
        <begin position="98"/>
        <end position="125"/>
    </location>
</feature>